<feature type="signal peptide" evidence="1">
    <location>
        <begin position="1"/>
        <end position="18"/>
    </location>
</feature>
<feature type="domain" description="Lipocalin-like" evidence="2">
    <location>
        <begin position="28"/>
        <end position="150"/>
    </location>
</feature>
<evidence type="ECO:0000313" key="4">
    <source>
        <dbReference type="Proteomes" id="UP000249375"/>
    </source>
</evidence>
<evidence type="ECO:0000313" key="3">
    <source>
        <dbReference type="EMBL" id="QFQ12837.1"/>
    </source>
</evidence>
<feature type="chain" id="PRO_5024398285" description="Lipocalin-like domain-containing protein" evidence="1">
    <location>
        <begin position="19"/>
        <end position="337"/>
    </location>
</feature>
<dbReference type="OrthoDB" id="1082449at2"/>
<gene>
    <name evidence="3" type="ORF">C7Y71_007285</name>
</gene>
<organism evidence="3 4">
    <name type="scientific">Pseudoprevotella muciniphila</name>
    <dbReference type="NCBI Taxonomy" id="2133944"/>
    <lineage>
        <taxon>Bacteria</taxon>
        <taxon>Pseudomonadati</taxon>
        <taxon>Bacteroidota</taxon>
        <taxon>Bacteroidia</taxon>
        <taxon>Bacteroidales</taxon>
        <taxon>Prevotellaceae</taxon>
        <taxon>Pseudoprevotella</taxon>
    </lineage>
</organism>
<evidence type="ECO:0000256" key="1">
    <source>
        <dbReference type="SAM" id="SignalP"/>
    </source>
</evidence>
<accession>A0A5P8E7J4</accession>
<dbReference type="KEGG" id="alq:C7Y71_007285"/>
<sequence>MKRTLLLFIILTASVATMGMRTAGEEAAGTYTGNIDVTVSGSTSSSESTIVIEDADGEHIVLTLKNFSYSGMNLGDVALSNIPVSRDENGDVLFGENAPQTLKLMGGMVTAQVNVDDKTSKISQGNAVVNVNVTTQVFISTLNITANFEGSNASYVPEPRPAEEIAGTYNEDLYVEMGQPVTVETPRFGEVDVEIIATSFDTATFAIRDFSLDGETSLGDIVLEDIPVIKQDDGSYRFGYNEPQPISLMGITVMVSLDSENSYINDEHQCFYVTVSVAGSAIYVYLDNGLLNTTGIRPTLVKRPVRKGVYDLQGRRITSMTLTRGVYIIDGKKVYVK</sequence>
<reference evidence="3 4" key="1">
    <citation type="submission" date="2018-11" db="EMBL/GenBank/DDBJ databases">
        <authorList>
            <person name="Na S.W."/>
            <person name="Baik M."/>
        </authorList>
    </citation>
    <scope>NUCLEOTIDE SEQUENCE [LARGE SCALE GENOMIC DNA]</scope>
    <source>
        <strain evidence="3 4">E39</strain>
    </source>
</reference>
<dbReference type="EMBL" id="CP033459">
    <property type="protein sequence ID" value="QFQ12837.1"/>
    <property type="molecule type" value="Genomic_DNA"/>
</dbReference>
<keyword evidence="4" id="KW-1185">Reference proteome</keyword>
<dbReference type="AlphaFoldDB" id="A0A5P8E7J4"/>
<dbReference type="Proteomes" id="UP000249375">
    <property type="component" value="Chromosome"/>
</dbReference>
<feature type="domain" description="Lipocalin-like" evidence="2">
    <location>
        <begin position="165"/>
        <end position="239"/>
    </location>
</feature>
<name>A0A5P8E7J4_9BACT</name>
<keyword evidence="1" id="KW-0732">Signal</keyword>
<dbReference type="RefSeq" id="WP_111898273.1">
    <property type="nucleotide sequence ID" value="NZ_CP033459.1"/>
</dbReference>
<dbReference type="InterPro" id="IPR024311">
    <property type="entry name" value="Lipocalin-like"/>
</dbReference>
<dbReference type="Pfam" id="PF13944">
    <property type="entry name" value="Calycin_like"/>
    <property type="match status" value="2"/>
</dbReference>
<proteinExistence type="predicted"/>
<evidence type="ECO:0000259" key="2">
    <source>
        <dbReference type="Pfam" id="PF13944"/>
    </source>
</evidence>
<dbReference type="Gene3D" id="2.40.128.350">
    <property type="match status" value="2"/>
</dbReference>
<protein>
    <recommendedName>
        <fullName evidence="2">Lipocalin-like domain-containing protein</fullName>
    </recommendedName>
</protein>